<dbReference type="InterPro" id="IPR013766">
    <property type="entry name" value="Thioredoxin_domain"/>
</dbReference>
<dbReference type="InterPro" id="IPR036249">
    <property type="entry name" value="Thioredoxin-like_sf"/>
</dbReference>
<dbReference type="InterPro" id="IPR000866">
    <property type="entry name" value="AhpC/TSA"/>
</dbReference>
<dbReference type="PROSITE" id="PS51352">
    <property type="entry name" value="THIOREDOXIN_2"/>
    <property type="match status" value="1"/>
</dbReference>
<dbReference type="CDD" id="cd02966">
    <property type="entry name" value="TlpA_like_family"/>
    <property type="match status" value="1"/>
</dbReference>
<sequence>MASVVQPVARRKPRTIRWAACLWLVAAISGCDRSPDQLLAVDGKSVDISGKVLLVNYWAEWCKPCREEIPELNQVVRGRDDLMVVGINYDQLPAERTAEQAKKMGIEFPVLIAEPAGRWGQEKPEVLPTTFIVGADGRWLRTLVGPQTVESLEAAVK</sequence>
<name>A0ABW1YHV4_9GAMM</name>
<evidence type="ECO:0000313" key="3">
    <source>
        <dbReference type="Proteomes" id="UP001596425"/>
    </source>
</evidence>
<dbReference type="Pfam" id="PF00578">
    <property type="entry name" value="AhpC-TSA"/>
    <property type="match status" value="1"/>
</dbReference>
<dbReference type="Proteomes" id="UP001596425">
    <property type="component" value="Unassembled WGS sequence"/>
</dbReference>
<comment type="caution">
    <text evidence="2">The sequence shown here is derived from an EMBL/GenBank/DDBJ whole genome shotgun (WGS) entry which is preliminary data.</text>
</comment>
<proteinExistence type="predicted"/>
<reference evidence="3" key="1">
    <citation type="journal article" date="2019" name="Int. J. Syst. Evol. Microbiol.">
        <title>The Global Catalogue of Microorganisms (GCM) 10K type strain sequencing project: providing services to taxonomists for standard genome sequencing and annotation.</title>
        <authorList>
            <consortium name="The Broad Institute Genomics Platform"/>
            <consortium name="The Broad Institute Genome Sequencing Center for Infectious Disease"/>
            <person name="Wu L."/>
            <person name="Ma J."/>
        </authorList>
    </citation>
    <scope>NUCLEOTIDE SEQUENCE [LARGE SCALE GENOMIC DNA]</scope>
    <source>
        <strain evidence="3">CGMCC 1.13718</strain>
    </source>
</reference>
<dbReference type="PANTHER" id="PTHR42852:SF13">
    <property type="entry name" value="PROTEIN DIPZ"/>
    <property type="match status" value="1"/>
</dbReference>
<dbReference type="PANTHER" id="PTHR42852">
    <property type="entry name" value="THIOL:DISULFIDE INTERCHANGE PROTEIN DSBE"/>
    <property type="match status" value="1"/>
</dbReference>
<dbReference type="Gene3D" id="3.40.30.10">
    <property type="entry name" value="Glutaredoxin"/>
    <property type="match status" value="1"/>
</dbReference>
<organism evidence="2 3">
    <name type="scientific">Microbulbifer taiwanensis</name>
    <dbReference type="NCBI Taxonomy" id="986746"/>
    <lineage>
        <taxon>Bacteria</taxon>
        <taxon>Pseudomonadati</taxon>
        <taxon>Pseudomonadota</taxon>
        <taxon>Gammaproteobacteria</taxon>
        <taxon>Cellvibrionales</taxon>
        <taxon>Microbulbiferaceae</taxon>
        <taxon>Microbulbifer</taxon>
    </lineage>
</organism>
<evidence type="ECO:0000313" key="2">
    <source>
        <dbReference type="EMBL" id="MFC6632300.1"/>
    </source>
</evidence>
<keyword evidence="3" id="KW-1185">Reference proteome</keyword>
<evidence type="ECO:0000259" key="1">
    <source>
        <dbReference type="PROSITE" id="PS51352"/>
    </source>
</evidence>
<dbReference type="EMBL" id="JBHSVR010000001">
    <property type="protein sequence ID" value="MFC6632300.1"/>
    <property type="molecule type" value="Genomic_DNA"/>
</dbReference>
<protein>
    <submittedName>
        <fullName evidence="2">TlpA family protein disulfide reductase</fullName>
    </submittedName>
</protein>
<dbReference type="RefSeq" id="WP_319024555.1">
    <property type="nucleotide sequence ID" value="NZ_JACZFR010000028.1"/>
</dbReference>
<gene>
    <name evidence="2" type="ORF">ACFQBM_03350</name>
</gene>
<dbReference type="InterPro" id="IPR050553">
    <property type="entry name" value="Thioredoxin_ResA/DsbE_sf"/>
</dbReference>
<dbReference type="SUPFAM" id="SSF52833">
    <property type="entry name" value="Thioredoxin-like"/>
    <property type="match status" value="1"/>
</dbReference>
<accession>A0ABW1YHV4</accession>
<feature type="domain" description="Thioredoxin" evidence="1">
    <location>
        <begin position="27"/>
        <end position="157"/>
    </location>
</feature>